<dbReference type="PANTHER" id="PTHR30238">
    <property type="entry name" value="MEMBRANE BOUND PREDICTED REDOX MODULATOR"/>
    <property type="match status" value="1"/>
</dbReference>
<evidence type="ECO:0000313" key="4">
    <source>
        <dbReference type="Proteomes" id="UP000029714"/>
    </source>
</evidence>
<name>A0A347VNJ6_9HELI</name>
<dbReference type="InterPro" id="IPR007427">
    <property type="entry name" value="DUF475"/>
</dbReference>
<keyword evidence="1" id="KW-1133">Transmembrane helix</keyword>
<dbReference type="PANTHER" id="PTHR30238:SF4">
    <property type="entry name" value="SLL1022 PROTEIN"/>
    <property type="match status" value="1"/>
</dbReference>
<dbReference type="RefSeq" id="WP_034573739.1">
    <property type="nucleotide sequence ID" value="NZ_JRMP02000020.1"/>
</dbReference>
<evidence type="ECO:0000313" key="3">
    <source>
        <dbReference type="EMBL" id="TLD92388.1"/>
    </source>
</evidence>
<gene>
    <name evidence="2" type="ORF">DCO61_07955</name>
    <name evidence="3" type="ORF">LS64_010390</name>
</gene>
<evidence type="ECO:0000313" key="5">
    <source>
        <dbReference type="Proteomes" id="UP000477070"/>
    </source>
</evidence>
<reference evidence="3 4" key="1">
    <citation type="journal article" date="2014" name="Genome Announc.">
        <title>Draft genome sequences of eight enterohepatic helicobacter species isolated from both laboratory and wild rodents.</title>
        <authorList>
            <person name="Sheh A."/>
            <person name="Shen Z."/>
            <person name="Fox J.G."/>
        </authorList>
    </citation>
    <scope>NUCLEOTIDE SEQUENCE [LARGE SCALE GENOMIC DNA]</scope>
    <source>
        <strain evidence="3 4">MIT 97-6194</strain>
    </source>
</reference>
<feature type="transmembrane region" description="Helical" evidence="1">
    <location>
        <begin position="300"/>
        <end position="320"/>
    </location>
</feature>
<dbReference type="OrthoDB" id="8533002at2"/>
<feature type="transmembrane region" description="Helical" evidence="1">
    <location>
        <begin position="7"/>
        <end position="36"/>
    </location>
</feature>
<keyword evidence="1" id="KW-0472">Membrane</keyword>
<dbReference type="EMBL" id="JRMP02000020">
    <property type="protein sequence ID" value="TLD92388.1"/>
    <property type="molecule type" value="Genomic_DNA"/>
</dbReference>
<feature type="transmembrane region" description="Helical" evidence="1">
    <location>
        <begin position="241"/>
        <end position="263"/>
    </location>
</feature>
<reference evidence="2 5" key="4">
    <citation type="submission" date="2019-12" db="EMBL/GenBank/DDBJ databases">
        <title>Multi-Generational Helicobacter saguini Isolates.</title>
        <authorList>
            <person name="Mannion A."/>
            <person name="Shen Z."/>
            <person name="Fox J.G."/>
        </authorList>
    </citation>
    <scope>NUCLEOTIDE SEQUENCE [LARGE SCALE GENOMIC DNA]</scope>
    <source>
        <strain evidence="2">16-048</strain>
        <strain evidence="5">16-048 (F4)</strain>
    </source>
</reference>
<accession>A0A347VNJ6</accession>
<dbReference type="Proteomes" id="UP000477070">
    <property type="component" value="Unassembled WGS sequence"/>
</dbReference>
<sequence>MKYFLSSIIIAVVGLLIAFFIGSYQAIYICAILSVLEVSLSFDNAVVNAKVLNTMEPKWQDRFIIWGIPIAVFGMRFVFPILIVAIAARMGILETLHLAIYEPENYHKALETTRFEIYAFGGAFLLMVFLHFFFESEKEVHWLSFLEDNVIMRALRKFPNISFMIAITFGIILLYITRNYVIGMAYFSALALYLLIHSADKLMSSENGVRSGVMGFLYLEILDASFSFDGVIGAFALSENIFIIMIGLGIGAMFVRSLTLYFVHKKTLQSLIYLEHGAHYAIGVLAAIMFIKIFSEVSEIITGLVGMGFITAAFISSKMVKNKQ</sequence>
<keyword evidence="4" id="KW-1185">Reference proteome</keyword>
<feature type="transmembrane region" description="Helical" evidence="1">
    <location>
        <begin position="270"/>
        <end position="294"/>
    </location>
</feature>
<dbReference type="AlphaFoldDB" id="A0A347VNJ6"/>
<comment type="caution">
    <text evidence="3">The sequence shown here is derived from an EMBL/GenBank/DDBJ whole genome shotgun (WGS) entry which is preliminary data.</text>
</comment>
<proteinExistence type="predicted"/>
<evidence type="ECO:0000256" key="1">
    <source>
        <dbReference type="SAM" id="Phobius"/>
    </source>
</evidence>
<feature type="transmembrane region" description="Helical" evidence="1">
    <location>
        <begin position="115"/>
        <end position="134"/>
    </location>
</feature>
<dbReference type="Pfam" id="PF04332">
    <property type="entry name" value="DUF475"/>
    <property type="match status" value="1"/>
</dbReference>
<protein>
    <submittedName>
        <fullName evidence="3">DUF475 domain-containing protein</fullName>
    </submittedName>
</protein>
<feature type="transmembrane region" description="Helical" evidence="1">
    <location>
        <begin position="163"/>
        <end position="196"/>
    </location>
</feature>
<keyword evidence="1" id="KW-0812">Transmembrane</keyword>
<dbReference type="NCBIfam" id="NF010619">
    <property type="entry name" value="PRK14013.2-5"/>
    <property type="match status" value="1"/>
</dbReference>
<dbReference type="Proteomes" id="UP000029714">
    <property type="component" value="Unassembled WGS sequence"/>
</dbReference>
<reference evidence="3 4" key="2">
    <citation type="journal article" date="2016" name="Infect. Immun.">
        <title>Helicobacter saguini, a Novel Helicobacter Isolated from Cotton-Top Tamarins with Ulcerative Colitis, Has Proinflammatory Properties and Induces Typhlocolitis and Dysplasia in Gnotobiotic IL-10-/- Mice.</title>
        <authorList>
            <person name="Shen Z."/>
            <person name="Mannion A."/>
            <person name="Whary M.T."/>
            <person name="Muthupalani S."/>
            <person name="Sheh A."/>
            <person name="Feng Y."/>
            <person name="Gong G."/>
            <person name="Vandamme P."/>
            <person name="Holcombe H.R."/>
            <person name="Paster B.J."/>
            <person name="Fox J.G."/>
        </authorList>
    </citation>
    <scope>NUCLEOTIDE SEQUENCE [LARGE SCALE GENOMIC DNA]</scope>
    <source>
        <strain evidence="3 4">MIT 97-6194</strain>
    </source>
</reference>
<dbReference type="EMBL" id="QBIU01000001">
    <property type="protein sequence ID" value="MWV69935.1"/>
    <property type="molecule type" value="Genomic_DNA"/>
</dbReference>
<evidence type="ECO:0000313" key="2">
    <source>
        <dbReference type="EMBL" id="MWV69935.1"/>
    </source>
</evidence>
<reference evidence="3" key="3">
    <citation type="submission" date="2018-04" db="EMBL/GenBank/DDBJ databases">
        <authorList>
            <person name="Sheh A."/>
            <person name="Shen Z."/>
            <person name="Mannion A.J."/>
            <person name="Fox J.G."/>
        </authorList>
    </citation>
    <scope>NUCLEOTIDE SEQUENCE</scope>
    <source>
        <strain evidence="3">MIT 97-6194</strain>
    </source>
</reference>
<feature type="transmembrane region" description="Helical" evidence="1">
    <location>
        <begin position="63"/>
        <end position="88"/>
    </location>
</feature>
<organism evidence="3 4">
    <name type="scientific">Helicobacter saguini</name>
    <dbReference type="NCBI Taxonomy" id="1548018"/>
    <lineage>
        <taxon>Bacteria</taxon>
        <taxon>Pseudomonadati</taxon>
        <taxon>Campylobacterota</taxon>
        <taxon>Epsilonproteobacteria</taxon>
        <taxon>Campylobacterales</taxon>
        <taxon>Helicobacteraceae</taxon>
        <taxon>Helicobacter</taxon>
    </lineage>
</organism>